<evidence type="ECO:0000256" key="1">
    <source>
        <dbReference type="ARBA" id="ARBA00004430"/>
    </source>
</evidence>
<sequence length="151" mass="16957">MDKLGVLGRMQQLKKLDIQSVSAMGDTEEFDKALQGLRNLEVLELNSLPEDDFTMPPSLESLVIGCLNIGSLLRLADLQEQKIPCIKILSIIFDDGLWPTHCAEVDEYRLGCVCIVAAMPEIDWQECRELCFDFAEQRLTRPRGAGSRFAP</sequence>
<evidence type="ECO:0000313" key="2">
    <source>
        <dbReference type="EMBL" id="KAF5836022.1"/>
    </source>
</evidence>
<dbReference type="InterPro" id="IPR032675">
    <property type="entry name" value="LRR_dom_sf"/>
</dbReference>
<name>A0ABQ7GN31_DUNSA</name>
<organism evidence="2 3">
    <name type="scientific">Dunaliella salina</name>
    <name type="common">Green alga</name>
    <name type="synonym">Protococcus salinus</name>
    <dbReference type="NCBI Taxonomy" id="3046"/>
    <lineage>
        <taxon>Eukaryota</taxon>
        <taxon>Viridiplantae</taxon>
        <taxon>Chlorophyta</taxon>
        <taxon>core chlorophytes</taxon>
        <taxon>Chlorophyceae</taxon>
        <taxon>CS clade</taxon>
        <taxon>Chlamydomonadales</taxon>
        <taxon>Dunaliellaceae</taxon>
        <taxon>Dunaliella</taxon>
    </lineage>
</organism>
<proteinExistence type="predicted"/>
<protein>
    <submittedName>
        <fullName evidence="2">Uncharacterized protein</fullName>
    </submittedName>
</protein>
<comment type="caution">
    <text evidence="2">The sequence shown here is derived from an EMBL/GenBank/DDBJ whole genome shotgun (WGS) entry which is preliminary data.</text>
</comment>
<evidence type="ECO:0000313" key="3">
    <source>
        <dbReference type="Proteomes" id="UP000815325"/>
    </source>
</evidence>
<accession>A0ABQ7GN31</accession>
<dbReference type="EMBL" id="MU069678">
    <property type="protein sequence ID" value="KAF5836022.1"/>
    <property type="molecule type" value="Genomic_DNA"/>
</dbReference>
<dbReference type="SUPFAM" id="SSF52047">
    <property type="entry name" value="RNI-like"/>
    <property type="match status" value="1"/>
</dbReference>
<gene>
    <name evidence="2" type="ORF">DUNSADRAFT_6543</name>
</gene>
<reference evidence="2" key="1">
    <citation type="submission" date="2017-08" db="EMBL/GenBank/DDBJ databases">
        <authorList>
            <person name="Polle J.E."/>
            <person name="Barry K."/>
            <person name="Cushman J."/>
            <person name="Schmutz J."/>
            <person name="Tran D."/>
            <person name="Hathwaick L.T."/>
            <person name="Yim W.C."/>
            <person name="Jenkins J."/>
            <person name="Mckie-Krisberg Z.M."/>
            <person name="Prochnik S."/>
            <person name="Lindquist E."/>
            <person name="Dockter R.B."/>
            <person name="Adam C."/>
            <person name="Molina H."/>
            <person name="Bunkerborg J."/>
            <person name="Jin E."/>
            <person name="Buchheim M."/>
            <person name="Magnuson J."/>
        </authorList>
    </citation>
    <scope>NUCLEOTIDE SEQUENCE</scope>
    <source>
        <strain evidence="2">CCAP 19/18</strain>
    </source>
</reference>
<keyword evidence="3" id="KW-1185">Reference proteome</keyword>
<comment type="subcellular location">
    <subcellularLocation>
        <location evidence="1">Cytoplasm</location>
        <location evidence="1">Cytoskeleton</location>
        <location evidence="1">Cilium axoneme</location>
    </subcellularLocation>
</comment>
<dbReference type="Gene3D" id="3.80.10.10">
    <property type="entry name" value="Ribonuclease Inhibitor"/>
    <property type="match status" value="1"/>
</dbReference>
<dbReference type="Proteomes" id="UP000815325">
    <property type="component" value="Unassembled WGS sequence"/>
</dbReference>